<name>A0A391P1A4_9EUKA</name>
<evidence type="ECO:0000313" key="2">
    <source>
        <dbReference type="EMBL" id="GCA64848.1"/>
    </source>
</evidence>
<feature type="compositionally biased region" description="Low complexity" evidence="1">
    <location>
        <begin position="28"/>
        <end position="44"/>
    </location>
</feature>
<sequence length="72" mass="7286">MPSKVPRQQPKGASAAQGPTLHTCVSRVGGKVPSKVPSKVPRVGTGPGVGGKVPSKVPRVGGKVPSKVPRQQ</sequence>
<keyword evidence="3" id="KW-1185">Reference proteome</keyword>
<accession>A0A391P1A4</accession>
<dbReference type="EMBL" id="BDIP01008809">
    <property type="protein sequence ID" value="GCA64848.1"/>
    <property type="molecule type" value="Genomic_DNA"/>
</dbReference>
<dbReference type="AlphaFoldDB" id="A0A391P1A4"/>
<organism evidence="2 3">
    <name type="scientific">Kipferlia bialata</name>
    <dbReference type="NCBI Taxonomy" id="797122"/>
    <lineage>
        <taxon>Eukaryota</taxon>
        <taxon>Metamonada</taxon>
        <taxon>Carpediemonas-like organisms</taxon>
        <taxon>Kipferlia</taxon>
    </lineage>
</organism>
<evidence type="ECO:0000256" key="1">
    <source>
        <dbReference type="SAM" id="MobiDB-lite"/>
    </source>
</evidence>
<gene>
    <name evidence="2" type="ORF">KIPB_015556</name>
</gene>
<evidence type="ECO:0000313" key="3">
    <source>
        <dbReference type="Proteomes" id="UP000265618"/>
    </source>
</evidence>
<reference evidence="2 3" key="1">
    <citation type="journal article" date="2018" name="PLoS ONE">
        <title>The draft genome of Kipferlia bialata reveals reductive genome evolution in fornicate parasites.</title>
        <authorList>
            <person name="Tanifuji G."/>
            <person name="Takabayashi S."/>
            <person name="Kume K."/>
            <person name="Takagi M."/>
            <person name="Nakayama T."/>
            <person name="Kamikawa R."/>
            <person name="Inagaki Y."/>
            <person name="Hashimoto T."/>
        </authorList>
    </citation>
    <scope>NUCLEOTIDE SEQUENCE [LARGE SCALE GENOMIC DNA]</scope>
    <source>
        <strain evidence="2">NY0173</strain>
    </source>
</reference>
<feature type="region of interest" description="Disordered" evidence="1">
    <location>
        <begin position="1"/>
        <end position="72"/>
    </location>
</feature>
<feature type="compositionally biased region" description="Low complexity" evidence="1">
    <location>
        <begin position="52"/>
        <end position="65"/>
    </location>
</feature>
<proteinExistence type="predicted"/>
<comment type="caution">
    <text evidence="2">The sequence shown here is derived from an EMBL/GenBank/DDBJ whole genome shotgun (WGS) entry which is preliminary data.</text>
</comment>
<feature type="non-terminal residue" evidence="2">
    <location>
        <position position="1"/>
    </location>
</feature>
<protein>
    <submittedName>
        <fullName evidence="2">Uncharacterized protein</fullName>
    </submittedName>
</protein>
<dbReference type="Proteomes" id="UP000265618">
    <property type="component" value="Unassembled WGS sequence"/>
</dbReference>